<dbReference type="EMBL" id="SOMN01000013">
    <property type="protein sequence ID" value="TFE26446.1"/>
    <property type="molecule type" value="Genomic_DNA"/>
</dbReference>
<dbReference type="Proteomes" id="UP000297900">
    <property type="component" value="Unassembled WGS sequence"/>
</dbReference>
<dbReference type="OrthoDB" id="9810012at2"/>
<comment type="caution">
    <text evidence="2">The sequence shown here is derived from an EMBL/GenBank/DDBJ whole genome shotgun (WGS) entry which is preliminary data.</text>
</comment>
<evidence type="ECO:0000313" key="3">
    <source>
        <dbReference type="Proteomes" id="UP000297900"/>
    </source>
</evidence>
<evidence type="ECO:0000259" key="1">
    <source>
        <dbReference type="Pfam" id="PF00882"/>
    </source>
</evidence>
<name>A0A4Y8LXI6_9BACL</name>
<dbReference type="AlphaFoldDB" id="A0A4Y8LXI6"/>
<dbReference type="InterPro" id="IPR029002">
    <property type="entry name" value="PLPC/GPLD1"/>
</dbReference>
<gene>
    <name evidence="2" type="ORF">E2980_11520</name>
</gene>
<protein>
    <recommendedName>
        <fullName evidence="1">Phospholipase C/D domain-containing protein</fullName>
    </recommendedName>
</protein>
<dbReference type="Pfam" id="PF00882">
    <property type="entry name" value="Zn_dep_PLPC"/>
    <property type="match status" value="1"/>
</dbReference>
<keyword evidence="3" id="KW-1185">Reference proteome</keyword>
<evidence type="ECO:0000313" key="2">
    <source>
        <dbReference type="EMBL" id="TFE26446.1"/>
    </source>
</evidence>
<proteinExistence type="predicted"/>
<organism evidence="2 3">
    <name type="scientific">Cohnella luojiensis</name>
    <dbReference type="NCBI Taxonomy" id="652876"/>
    <lineage>
        <taxon>Bacteria</taxon>
        <taxon>Bacillati</taxon>
        <taxon>Bacillota</taxon>
        <taxon>Bacilli</taxon>
        <taxon>Bacillales</taxon>
        <taxon>Paenibacillaceae</taxon>
        <taxon>Cohnella</taxon>
    </lineage>
</organism>
<sequence length="238" mass="28512">MEMYQCDNIFTSIYTLVQKRSLLMPLPLVHMCITEHIFRQKGMEVNPKFLLGSIAPDAIHMRENTTREDKNKTHFNIKEDYTINEIFQNKMRPFIDDCPEDDQWTMFAKGYVSHVLTDLIWTQTIYDDFKRKVATEQIEDIRTLYYAETDQIDSNLFRNEDWRPQAWEALLNCPPVSVPNMLTQEEVEKWKKRILDWHTHPEKEPCIEPKYITEKKVRSFIKDTSSQLISLFEQAKYF</sequence>
<feature type="domain" description="Phospholipase C/D" evidence="1">
    <location>
        <begin position="30"/>
        <end position="121"/>
    </location>
</feature>
<accession>A0A4Y8LXI6</accession>
<reference evidence="2 3" key="1">
    <citation type="submission" date="2019-03" db="EMBL/GenBank/DDBJ databases">
        <title>Cohnella endophytica sp. nov., a novel endophytic bacterium isolated from bark of Sonneratia apetala.</title>
        <authorList>
            <person name="Tuo L."/>
        </authorList>
    </citation>
    <scope>NUCLEOTIDE SEQUENCE [LARGE SCALE GENOMIC DNA]</scope>
    <source>
        <strain evidence="2 3">CCTCC AB 208254</strain>
    </source>
</reference>